<dbReference type="AlphaFoldDB" id="A0AA46AFQ6"/>
<keyword evidence="2" id="KW-1185">Reference proteome</keyword>
<dbReference type="RefSeq" id="WP_265135002.1">
    <property type="nucleotide sequence ID" value="NZ_FXTX01000022.1"/>
</dbReference>
<sequence>MKTLNLAVKEFIERVKSTTALFYGMDLDKESIYYLEKHANNYFNHNGKIELLGVVLIITPDDEKNLPFLP</sequence>
<gene>
    <name evidence="1" type="ORF">SAMN06264868_1224</name>
</gene>
<name>A0AA46AFQ6_9AQUI</name>
<dbReference type="EMBL" id="FXTX01000022">
    <property type="protein sequence ID" value="SMP21087.1"/>
    <property type="molecule type" value="Genomic_DNA"/>
</dbReference>
<comment type="caution">
    <text evidence="1">The sequence shown here is derived from an EMBL/GenBank/DDBJ whole genome shotgun (WGS) entry which is preliminary data.</text>
</comment>
<protein>
    <submittedName>
        <fullName evidence="1">Uncharacterized protein</fullName>
    </submittedName>
</protein>
<dbReference type="Proteomes" id="UP001157947">
    <property type="component" value="Unassembled WGS sequence"/>
</dbReference>
<proteinExistence type="predicted"/>
<accession>A0AA46AFQ6</accession>
<evidence type="ECO:0000313" key="1">
    <source>
        <dbReference type="EMBL" id="SMP21087.1"/>
    </source>
</evidence>
<reference evidence="1" key="1">
    <citation type="submission" date="2017-05" db="EMBL/GenBank/DDBJ databases">
        <authorList>
            <person name="Varghese N."/>
            <person name="Submissions S."/>
        </authorList>
    </citation>
    <scope>NUCLEOTIDE SEQUENCE</scope>
    <source>
        <strain evidence="1">DSM 18763</strain>
    </source>
</reference>
<evidence type="ECO:0000313" key="2">
    <source>
        <dbReference type="Proteomes" id="UP001157947"/>
    </source>
</evidence>
<organism evidence="1 2">
    <name type="scientific">Venenivibrio stagnispumantis</name>
    <dbReference type="NCBI Taxonomy" id="407998"/>
    <lineage>
        <taxon>Bacteria</taxon>
        <taxon>Pseudomonadati</taxon>
        <taxon>Aquificota</taxon>
        <taxon>Aquificia</taxon>
        <taxon>Aquificales</taxon>
        <taxon>Hydrogenothermaceae</taxon>
        <taxon>Venenivibrio</taxon>
    </lineage>
</organism>